<dbReference type="Pfam" id="PF13508">
    <property type="entry name" value="Acetyltransf_7"/>
    <property type="match status" value="1"/>
</dbReference>
<dbReference type="GO" id="GO:0016747">
    <property type="term" value="F:acyltransferase activity, transferring groups other than amino-acyl groups"/>
    <property type="evidence" value="ECO:0007669"/>
    <property type="project" value="InterPro"/>
</dbReference>
<evidence type="ECO:0000313" key="3">
    <source>
        <dbReference type="Proteomes" id="UP000039046"/>
    </source>
</evidence>
<dbReference type="CDD" id="cd04301">
    <property type="entry name" value="NAT_SF"/>
    <property type="match status" value="1"/>
</dbReference>
<feature type="domain" description="N-acetyltransferase" evidence="1">
    <location>
        <begin position="150"/>
        <end position="288"/>
    </location>
</feature>
<dbReference type="InterPro" id="IPR000182">
    <property type="entry name" value="GNAT_dom"/>
</dbReference>
<name>A0A0A1SYZ9_9HYPO</name>
<dbReference type="Gene3D" id="3.40.630.30">
    <property type="match status" value="1"/>
</dbReference>
<organism evidence="2 3">
    <name type="scientific">[Torrubiella] hemipterigena</name>
    <dbReference type="NCBI Taxonomy" id="1531966"/>
    <lineage>
        <taxon>Eukaryota</taxon>
        <taxon>Fungi</taxon>
        <taxon>Dikarya</taxon>
        <taxon>Ascomycota</taxon>
        <taxon>Pezizomycotina</taxon>
        <taxon>Sordariomycetes</taxon>
        <taxon>Hypocreomycetidae</taxon>
        <taxon>Hypocreales</taxon>
        <taxon>Clavicipitaceae</taxon>
        <taxon>Clavicipitaceae incertae sedis</taxon>
        <taxon>'Torrubiella' clade</taxon>
    </lineage>
</organism>
<dbReference type="HOGENOM" id="CLU_967048_0_0_1"/>
<evidence type="ECO:0000313" key="2">
    <source>
        <dbReference type="EMBL" id="CEJ90046.1"/>
    </source>
</evidence>
<dbReference type="PROSITE" id="PS51186">
    <property type="entry name" value="GNAT"/>
    <property type="match status" value="1"/>
</dbReference>
<gene>
    <name evidence="2" type="ORF">VHEMI05855</name>
</gene>
<protein>
    <recommendedName>
        <fullName evidence="1">N-acetyltransferase domain-containing protein</fullName>
    </recommendedName>
</protein>
<dbReference type="InterPro" id="IPR016181">
    <property type="entry name" value="Acyl_CoA_acyltransferase"/>
</dbReference>
<evidence type="ECO:0000259" key="1">
    <source>
        <dbReference type="PROSITE" id="PS51186"/>
    </source>
</evidence>
<dbReference type="Proteomes" id="UP000039046">
    <property type="component" value="Unassembled WGS sequence"/>
</dbReference>
<dbReference type="OrthoDB" id="5228909at2759"/>
<accession>A0A0A1SYZ9</accession>
<proteinExistence type="predicted"/>
<dbReference type="AlphaFoldDB" id="A0A0A1SYZ9"/>
<dbReference type="SUPFAM" id="SSF55729">
    <property type="entry name" value="Acyl-CoA N-acyltransferases (Nat)"/>
    <property type="match status" value="1"/>
</dbReference>
<dbReference type="EMBL" id="CDHN01000003">
    <property type="protein sequence ID" value="CEJ90046.1"/>
    <property type="molecule type" value="Genomic_DNA"/>
</dbReference>
<reference evidence="2 3" key="1">
    <citation type="journal article" date="2015" name="Genome Announc.">
        <title>Draft Genome Sequence and Gene Annotation of the Entomopathogenic Fungus Verticillium hemipterigenum.</title>
        <authorList>
            <person name="Horn F."/>
            <person name="Habel A."/>
            <person name="Scharf D.H."/>
            <person name="Dworschak J."/>
            <person name="Brakhage A.A."/>
            <person name="Guthke R."/>
            <person name="Hertweck C."/>
            <person name="Linde J."/>
        </authorList>
    </citation>
    <scope>NUCLEOTIDE SEQUENCE [LARGE SCALE GENOMIC DNA]</scope>
</reference>
<keyword evidence="3" id="KW-1185">Reference proteome</keyword>
<sequence>MSAYPVLSLFTESQLQELYTAHSQAATTKIRLAGKARLVRIPGTKAAVAWASDRQMHNGVPGGALAPSDDPTSAVGAVMGGALTGSKESAPSPCHWIVWPAPQPTLEQALLSHGFVVDDDEPAMVANLDEDEEKLIQMHRLAVAGAGTDFEVTPVEDGDTQALSDWITTWGCGNTPIEVLNDYTVTYKAMLRDLPRSEFSMFVGRVDGQAVGTGIMLYAEGVAAVHYIVTLPEFRRRGIGKALTLHSMMLARRQGYRIAMLTASKDGQGVYEALGFRKFGQQTTYLWG</sequence>